<comment type="function">
    <text evidence="1">Histone-binding component that specifically recognizes H3 tails trimethylated on 'Lys-4' (H3K4me3), which mark transcription start sites of virtually all active genes.</text>
</comment>
<keyword evidence="4" id="KW-1185">Reference proteome</keyword>
<dbReference type="Pfam" id="PF12165">
    <property type="entry name" value="Alfin"/>
    <property type="match status" value="1"/>
</dbReference>
<proteinExistence type="inferred from homology"/>
<evidence type="ECO:0000259" key="2">
    <source>
        <dbReference type="Pfam" id="PF12165"/>
    </source>
</evidence>
<reference evidence="3 4" key="1">
    <citation type="journal article" date="2019" name="Sci. Rep.">
        <title>A high-quality genome of Eragrostis curvula grass provides insights into Poaceae evolution and supports new strategies to enhance forage quality.</title>
        <authorList>
            <person name="Carballo J."/>
            <person name="Santos B.A.C.M."/>
            <person name="Zappacosta D."/>
            <person name="Garbus I."/>
            <person name="Selva J.P."/>
            <person name="Gallo C.A."/>
            <person name="Diaz A."/>
            <person name="Albertini E."/>
            <person name="Caccamo M."/>
            <person name="Echenique V."/>
        </authorList>
    </citation>
    <scope>NUCLEOTIDE SEQUENCE [LARGE SCALE GENOMIC DNA]</scope>
    <source>
        <strain evidence="4">cv. Victoria</strain>
        <tissue evidence="3">Leaf</tissue>
    </source>
</reference>
<dbReference type="Proteomes" id="UP000324897">
    <property type="component" value="Chromosome 7"/>
</dbReference>
<dbReference type="InterPro" id="IPR045104">
    <property type="entry name" value="Alfin"/>
</dbReference>
<comment type="similarity">
    <text evidence="1">Belongs to the Alfin family.</text>
</comment>
<comment type="caution">
    <text evidence="3">The sequence shown here is derived from an EMBL/GenBank/DDBJ whole genome shotgun (WGS) entry which is preliminary data.</text>
</comment>
<protein>
    <recommendedName>
        <fullName evidence="1">PHD finger protein ALFIN-LIKE</fullName>
    </recommendedName>
</protein>
<comment type="subcellular location">
    <subcellularLocation>
        <location evidence="1">Nucleus</location>
    </subcellularLocation>
</comment>
<dbReference type="GO" id="GO:0006325">
    <property type="term" value="P:chromatin organization"/>
    <property type="evidence" value="ECO:0007669"/>
    <property type="project" value="UniProtKB-UniRule"/>
</dbReference>
<feature type="non-terminal residue" evidence="3">
    <location>
        <position position="1"/>
    </location>
</feature>
<dbReference type="EMBL" id="RWGY01000029">
    <property type="protein sequence ID" value="TVU18974.1"/>
    <property type="molecule type" value="Genomic_DNA"/>
</dbReference>
<name>A0A5J9U5Z8_9POAL</name>
<comment type="domain">
    <text evidence="1">The PHD-type zinc finger mediates the binding to H3K4me3.</text>
</comment>
<dbReference type="InterPro" id="IPR021998">
    <property type="entry name" value="Alfin_N"/>
</dbReference>
<keyword evidence="1" id="KW-0863">Zinc-finger</keyword>
<accession>A0A5J9U5Z8</accession>
<evidence type="ECO:0000313" key="3">
    <source>
        <dbReference type="EMBL" id="TVU18974.1"/>
    </source>
</evidence>
<organism evidence="3 4">
    <name type="scientific">Eragrostis curvula</name>
    <name type="common">weeping love grass</name>
    <dbReference type="NCBI Taxonomy" id="38414"/>
    <lineage>
        <taxon>Eukaryota</taxon>
        <taxon>Viridiplantae</taxon>
        <taxon>Streptophyta</taxon>
        <taxon>Embryophyta</taxon>
        <taxon>Tracheophyta</taxon>
        <taxon>Spermatophyta</taxon>
        <taxon>Magnoliopsida</taxon>
        <taxon>Liliopsida</taxon>
        <taxon>Poales</taxon>
        <taxon>Poaceae</taxon>
        <taxon>PACMAD clade</taxon>
        <taxon>Chloridoideae</taxon>
        <taxon>Eragrostideae</taxon>
        <taxon>Eragrostidinae</taxon>
        <taxon>Eragrostis</taxon>
    </lineage>
</organism>
<dbReference type="OrthoDB" id="669953at2759"/>
<dbReference type="GO" id="GO:0003712">
    <property type="term" value="F:transcription coregulator activity"/>
    <property type="evidence" value="ECO:0007669"/>
    <property type="project" value="TreeGrafter"/>
</dbReference>
<dbReference type="GO" id="GO:0042393">
    <property type="term" value="F:histone binding"/>
    <property type="evidence" value="ECO:0007669"/>
    <property type="project" value="UniProtKB-UniRule"/>
</dbReference>
<dbReference type="AlphaFoldDB" id="A0A5J9U5Z8"/>
<keyword evidence="1" id="KW-0539">Nucleus</keyword>
<dbReference type="GO" id="GO:0000976">
    <property type="term" value="F:transcription cis-regulatory region binding"/>
    <property type="evidence" value="ECO:0007669"/>
    <property type="project" value="TreeGrafter"/>
</dbReference>
<dbReference type="GO" id="GO:0006355">
    <property type="term" value="P:regulation of DNA-templated transcription"/>
    <property type="evidence" value="ECO:0007669"/>
    <property type="project" value="UniProtKB-UniRule"/>
</dbReference>
<comment type="subunit">
    <text evidence="1">Interacts with H3K4me3 and to a lesser extent with H3K4me2.</text>
</comment>
<evidence type="ECO:0000256" key="1">
    <source>
        <dbReference type="RuleBase" id="RU369089"/>
    </source>
</evidence>
<dbReference type="Gramene" id="TVU18974">
    <property type="protein sequence ID" value="TVU18974"/>
    <property type="gene ID" value="EJB05_35097"/>
</dbReference>
<gene>
    <name evidence="3" type="ORF">EJB05_35097</name>
</gene>
<dbReference type="GO" id="GO:0005634">
    <property type="term" value="C:nucleus"/>
    <property type="evidence" value="ECO:0007669"/>
    <property type="project" value="UniProtKB-SubCell"/>
</dbReference>
<keyword evidence="1" id="KW-0804">Transcription</keyword>
<keyword evidence="1" id="KW-0805">Transcription regulation</keyword>
<feature type="domain" description="Alfin N-terminal" evidence="2">
    <location>
        <begin position="91"/>
        <end position="204"/>
    </location>
</feature>
<dbReference type="PANTHER" id="PTHR12321">
    <property type="entry name" value="CPG BINDING PROTEIN"/>
    <property type="match status" value="1"/>
</dbReference>
<keyword evidence="1" id="KW-0156">Chromatin regulator</keyword>
<dbReference type="GO" id="GO:0008270">
    <property type="term" value="F:zinc ion binding"/>
    <property type="evidence" value="ECO:0007669"/>
    <property type="project" value="UniProtKB-KW"/>
</dbReference>
<keyword evidence="1" id="KW-0862">Zinc</keyword>
<keyword evidence="1" id="KW-0479">Metal-binding</keyword>
<dbReference type="PANTHER" id="PTHR12321:SF154">
    <property type="entry name" value="PHD FINGER PROTEIN ALFIN-LIKE"/>
    <property type="match status" value="1"/>
</dbReference>
<evidence type="ECO:0000313" key="4">
    <source>
        <dbReference type="Proteomes" id="UP000324897"/>
    </source>
</evidence>
<sequence length="250" mass="28405">MEAEATIGYGGYYARVRLSNKHNLFHLDGEPVSAALLLLPTMNPPFPHLVLAPPLERLLNQNSVPETPIEIKPSVPASPCMPVWKGQIYTVMQIGHDFSCRRAALIRAITKGLESMCLYGHINGSWEVREPELLVPPRLPQPMRGFNLFRGNMKHVQWLQEIAKRCDSWLISLSFFFGANILNANGRLQLFYHINSLETVHEAFLQSDTYRRLHCKEKEVVITTQQQKRRAGPIEATNGSSTLWKALKLH</sequence>